<dbReference type="EMBL" id="BPVZ01000043">
    <property type="protein sequence ID" value="GKV15270.1"/>
    <property type="molecule type" value="Genomic_DNA"/>
</dbReference>
<protein>
    <submittedName>
        <fullName evidence="1">Uncharacterized protein</fullName>
    </submittedName>
</protein>
<dbReference type="AlphaFoldDB" id="A0AAV5JX46"/>
<accession>A0AAV5JX46</accession>
<proteinExistence type="predicted"/>
<evidence type="ECO:0000313" key="2">
    <source>
        <dbReference type="Proteomes" id="UP001054252"/>
    </source>
</evidence>
<sequence>MVHEYEGCWSTHLQDTLCTDWTSSKTATGYHLIF</sequence>
<gene>
    <name evidence="1" type="ORF">SLEP1_g26067</name>
</gene>
<comment type="caution">
    <text evidence="1">The sequence shown here is derived from an EMBL/GenBank/DDBJ whole genome shotgun (WGS) entry which is preliminary data.</text>
</comment>
<name>A0AAV5JX46_9ROSI</name>
<dbReference type="Proteomes" id="UP001054252">
    <property type="component" value="Unassembled WGS sequence"/>
</dbReference>
<organism evidence="1 2">
    <name type="scientific">Rubroshorea leprosula</name>
    <dbReference type="NCBI Taxonomy" id="152421"/>
    <lineage>
        <taxon>Eukaryota</taxon>
        <taxon>Viridiplantae</taxon>
        <taxon>Streptophyta</taxon>
        <taxon>Embryophyta</taxon>
        <taxon>Tracheophyta</taxon>
        <taxon>Spermatophyta</taxon>
        <taxon>Magnoliopsida</taxon>
        <taxon>eudicotyledons</taxon>
        <taxon>Gunneridae</taxon>
        <taxon>Pentapetalae</taxon>
        <taxon>rosids</taxon>
        <taxon>malvids</taxon>
        <taxon>Malvales</taxon>
        <taxon>Dipterocarpaceae</taxon>
        <taxon>Rubroshorea</taxon>
    </lineage>
</organism>
<evidence type="ECO:0000313" key="1">
    <source>
        <dbReference type="EMBL" id="GKV15270.1"/>
    </source>
</evidence>
<reference evidence="1 2" key="1">
    <citation type="journal article" date="2021" name="Commun. Biol.">
        <title>The genome of Shorea leprosula (Dipterocarpaceae) highlights the ecological relevance of drought in aseasonal tropical rainforests.</title>
        <authorList>
            <person name="Ng K.K.S."/>
            <person name="Kobayashi M.J."/>
            <person name="Fawcett J.A."/>
            <person name="Hatakeyama M."/>
            <person name="Paape T."/>
            <person name="Ng C.H."/>
            <person name="Ang C.C."/>
            <person name="Tnah L.H."/>
            <person name="Lee C.T."/>
            <person name="Nishiyama T."/>
            <person name="Sese J."/>
            <person name="O'Brien M.J."/>
            <person name="Copetti D."/>
            <person name="Mohd Noor M.I."/>
            <person name="Ong R.C."/>
            <person name="Putra M."/>
            <person name="Sireger I.Z."/>
            <person name="Indrioko S."/>
            <person name="Kosugi Y."/>
            <person name="Izuno A."/>
            <person name="Isagi Y."/>
            <person name="Lee S.L."/>
            <person name="Shimizu K.K."/>
        </authorList>
    </citation>
    <scope>NUCLEOTIDE SEQUENCE [LARGE SCALE GENOMIC DNA]</scope>
    <source>
        <strain evidence="1">214</strain>
    </source>
</reference>
<keyword evidence="2" id="KW-1185">Reference proteome</keyword>